<dbReference type="GO" id="GO:0005634">
    <property type="term" value="C:nucleus"/>
    <property type="evidence" value="ECO:0007669"/>
    <property type="project" value="TreeGrafter"/>
</dbReference>
<reference evidence="4 5" key="1">
    <citation type="submission" date="2018-08" db="EMBL/GenBank/DDBJ databases">
        <title>Aphanomyces genome sequencing and annotation.</title>
        <authorList>
            <person name="Minardi D."/>
            <person name="Oidtmann B."/>
            <person name="Van Der Giezen M."/>
            <person name="Studholme D.J."/>
        </authorList>
    </citation>
    <scope>NUCLEOTIDE SEQUENCE [LARGE SCALE GENOMIC DNA]</scope>
    <source>
        <strain evidence="4 5">Kv</strain>
    </source>
</reference>
<name>A0A397BCH8_APHAT</name>
<dbReference type="InterPro" id="IPR006600">
    <property type="entry name" value="HTH_CenpB_DNA-bd_dom"/>
</dbReference>
<sequence>MPATYQQILDAIRRVEAGESKAAVVRSSAVSRATLFHYIKMKKDTGAISINKRGPHQALPSSIEQDLVAWIAAMQRRGMPVERAEVIHKANAILAVYHGVPRNVTRGWYHKFCVRNPIIADRVAQKLSKSRNAVNKEADVYNMDETSFKTKSQNKKVVAIRGSKNVWYEENTPPYHLTIVVSAASDGTLVPPAFILPGQSCESTILDECPGDDALVTTAPKAFMNSAIFNNWLIAFGEWKLRCRAARPAVLVLDNCSSHHGVDSEMICEAYGIVLVYLPANATHLLQPLDVAIFRTFKRDIKTAVTTYLRAANTDTLPRSNAISIAGTAFNKLISHDFQHDRCNAGGMFTNGFRTFDMTAKL</sequence>
<evidence type="ECO:0000256" key="2">
    <source>
        <dbReference type="ARBA" id="ARBA00023125"/>
    </source>
</evidence>
<dbReference type="InterPro" id="IPR036397">
    <property type="entry name" value="RNaseH_sf"/>
</dbReference>
<dbReference type="PANTHER" id="PTHR19303:SF57">
    <property type="entry name" value="HTH CENPB-TYPE DOMAIN-CONTAINING PROTEIN"/>
    <property type="match status" value="1"/>
</dbReference>
<dbReference type="Pfam" id="PF03221">
    <property type="entry name" value="HTH_Tnp_Tc5"/>
    <property type="match status" value="1"/>
</dbReference>
<dbReference type="EMBL" id="QUSZ01003915">
    <property type="protein sequence ID" value="RHY16647.1"/>
    <property type="molecule type" value="Genomic_DNA"/>
</dbReference>
<evidence type="ECO:0000313" key="4">
    <source>
        <dbReference type="EMBL" id="RHY16647.1"/>
    </source>
</evidence>
<protein>
    <recommendedName>
        <fullName evidence="3">HTH CENPB-type domain-containing protein</fullName>
    </recommendedName>
</protein>
<evidence type="ECO:0000256" key="1">
    <source>
        <dbReference type="ARBA" id="ARBA00010881"/>
    </source>
</evidence>
<feature type="domain" description="HTH CENPB-type" evidence="3">
    <location>
        <begin position="51"/>
        <end position="122"/>
    </location>
</feature>
<gene>
    <name evidence="4" type="ORF">DYB36_009501</name>
</gene>
<dbReference type="AlphaFoldDB" id="A0A397BCH8"/>
<comment type="caution">
    <text evidence="4">The sequence shown here is derived from an EMBL/GenBank/DDBJ whole genome shotgun (WGS) entry which is preliminary data.</text>
</comment>
<evidence type="ECO:0000313" key="5">
    <source>
        <dbReference type="Proteomes" id="UP000265427"/>
    </source>
</evidence>
<dbReference type="PANTHER" id="PTHR19303">
    <property type="entry name" value="TRANSPOSON"/>
    <property type="match status" value="1"/>
</dbReference>
<dbReference type="Pfam" id="PF03184">
    <property type="entry name" value="DDE_1"/>
    <property type="match status" value="1"/>
</dbReference>
<dbReference type="InterPro" id="IPR004875">
    <property type="entry name" value="DDE_SF_endonuclease_dom"/>
</dbReference>
<accession>A0A397BCH8</accession>
<dbReference type="InterPro" id="IPR009057">
    <property type="entry name" value="Homeodomain-like_sf"/>
</dbReference>
<dbReference type="InterPro" id="IPR050863">
    <property type="entry name" value="CenT-Element_Derived"/>
</dbReference>
<evidence type="ECO:0000259" key="3">
    <source>
        <dbReference type="PROSITE" id="PS51253"/>
    </source>
</evidence>
<dbReference type="GO" id="GO:0003677">
    <property type="term" value="F:DNA binding"/>
    <property type="evidence" value="ECO:0007669"/>
    <property type="project" value="UniProtKB-KW"/>
</dbReference>
<dbReference type="Gene3D" id="3.30.420.10">
    <property type="entry name" value="Ribonuclease H-like superfamily/Ribonuclease H"/>
    <property type="match status" value="1"/>
</dbReference>
<keyword evidence="2" id="KW-0238">DNA-binding</keyword>
<dbReference type="Gene3D" id="1.10.10.10">
    <property type="entry name" value="Winged helix-like DNA-binding domain superfamily/Winged helix DNA-binding domain"/>
    <property type="match status" value="1"/>
</dbReference>
<dbReference type="VEuPathDB" id="FungiDB:H257_11188"/>
<comment type="similarity">
    <text evidence="1">Belongs to the tigger transposable element derived protein family.</text>
</comment>
<proteinExistence type="inferred from homology"/>
<dbReference type="SUPFAM" id="SSF46689">
    <property type="entry name" value="Homeodomain-like"/>
    <property type="match status" value="1"/>
</dbReference>
<dbReference type="InterPro" id="IPR036388">
    <property type="entry name" value="WH-like_DNA-bd_sf"/>
</dbReference>
<organism evidence="4 5">
    <name type="scientific">Aphanomyces astaci</name>
    <name type="common">Crayfish plague agent</name>
    <dbReference type="NCBI Taxonomy" id="112090"/>
    <lineage>
        <taxon>Eukaryota</taxon>
        <taxon>Sar</taxon>
        <taxon>Stramenopiles</taxon>
        <taxon>Oomycota</taxon>
        <taxon>Saprolegniomycetes</taxon>
        <taxon>Saprolegniales</taxon>
        <taxon>Verrucalvaceae</taxon>
        <taxon>Aphanomyces</taxon>
    </lineage>
</organism>
<dbReference type="Gene3D" id="1.10.10.60">
    <property type="entry name" value="Homeodomain-like"/>
    <property type="match status" value="1"/>
</dbReference>
<dbReference type="Proteomes" id="UP000265427">
    <property type="component" value="Unassembled WGS sequence"/>
</dbReference>
<dbReference type="PROSITE" id="PS51253">
    <property type="entry name" value="HTH_CENPB"/>
    <property type="match status" value="1"/>
</dbReference>